<dbReference type="PANTHER" id="PTHR39290">
    <property type="entry name" value="C3H1-TYPE DOMAIN-CONTAINING PROTEIN-RELATED"/>
    <property type="match status" value="1"/>
</dbReference>
<sequence length="285" mass="30785">MATRTAKPRSAEKHERAPKRARGSANGAAPVYQLARGANPYLEYHARSMATLPADVGRLFDPALDDERRDELDAAVCAVLTEDVIEQYAWAVPDERALRAIAHFGPILEIGGGSGYWAACLRDRGVDVLVADLHTGGGGRRAVRAWTEVVRAGPALCKQHASRSLLLVYPDDFERSAESVALSSLESYAGTTVIHVGELFGGARLMEHAWGRSTGADFQVRLAELYAKVLELPLPSWPYSRDALTVWRRKGACITDGGVFGFVPPGEELRPAIACASLSHLLGTP</sequence>
<feature type="region of interest" description="Disordered" evidence="1">
    <location>
        <begin position="1"/>
        <end position="27"/>
    </location>
</feature>
<dbReference type="OMA" id="AGTGYWE"/>
<dbReference type="AlphaFoldDB" id="A0A8J5XVM1"/>
<gene>
    <name evidence="2" type="ORF">KFE25_002026</name>
</gene>
<accession>A0A8J5XVM1</accession>
<evidence type="ECO:0000313" key="3">
    <source>
        <dbReference type="Proteomes" id="UP000751190"/>
    </source>
</evidence>
<keyword evidence="3" id="KW-1185">Reference proteome</keyword>
<evidence type="ECO:0000313" key="2">
    <source>
        <dbReference type="EMBL" id="KAG8466270.1"/>
    </source>
</evidence>
<reference evidence="2" key="1">
    <citation type="submission" date="2021-05" db="EMBL/GenBank/DDBJ databases">
        <title>The genome of the haptophyte Pavlova lutheri (Diacronema luteri, Pavlovales) - a model for lipid biosynthesis in eukaryotic algae.</title>
        <authorList>
            <person name="Hulatt C.J."/>
            <person name="Posewitz M.C."/>
        </authorList>
    </citation>
    <scope>NUCLEOTIDE SEQUENCE</scope>
    <source>
        <strain evidence="2">NIVA-4/92</strain>
    </source>
</reference>
<name>A0A8J5XVM1_DIALT</name>
<comment type="caution">
    <text evidence="2">The sequence shown here is derived from an EMBL/GenBank/DDBJ whole genome shotgun (WGS) entry which is preliminary data.</text>
</comment>
<organism evidence="2 3">
    <name type="scientific">Diacronema lutheri</name>
    <name type="common">Unicellular marine alga</name>
    <name type="synonym">Monochrysis lutheri</name>
    <dbReference type="NCBI Taxonomy" id="2081491"/>
    <lineage>
        <taxon>Eukaryota</taxon>
        <taxon>Haptista</taxon>
        <taxon>Haptophyta</taxon>
        <taxon>Pavlovophyceae</taxon>
        <taxon>Pavlovales</taxon>
        <taxon>Pavlovaceae</taxon>
        <taxon>Diacronema</taxon>
    </lineage>
</organism>
<dbReference type="EMBL" id="JAGTXO010000008">
    <property type="protein sequence ID" value="KAG8466270.1"/>
    <property type="molecule type" value="Genomic_DNA"/>
</dbReference>
<proteinExistence type="predicted"/>
<dbReference type="PANTHER" id="PTHR39290:SF6">
    <property type="entry name" value="S-ADENOSYL-L-METHIONINE-DEPENDENT METHYLTRANSFERASES SUPERFAMILY PROTEIN"/>
    <property type="match status" value="1"/>
</dbReference>
<evidence type="ECO:0000256" key="1">
    <source>
        <dbReference type="SAM" id="MobiDB-lite"/>
    </source>
</evidence>
<dbReference type="Proteomes" id="UP000751190">
    <property type="component" value="Unassembled WGS sequence"/>
</dbReference>
<protein>
    <submittedName>
        <fullName evidence="2">Uncharacterized protein</fullName>
    </submittedName>
</protein>
<dbReference type="OrthoDB" id="5411518at2759"/>